<evidence type="ECO:0000256" key="2">
    <source>
        <dbReference type="ARBA" id="ARBA00022679"/>
    </source>
</evidence>
<dbReference type="GO" id="GO:0008292">
    <property type="term" value="P:acetylcholine biosynthetic process"/>
    <property type="evidence" value="ECO:0007669"/>
    <property type="project" value="TreeGrafter"/>
</dbReference>
<evidence type="ECO:0000313" key="10">
    <source>
        <dbReference type="EMBL" id="RWS25782.1"/>
    </source>
</evidence>
<evidence type="ECO:0000256" key="3">
    <source>
        <dbReference type="ARBA" id="ARBA00022979"/>
    </source>
</evidence>
<evidence type="ECO:0000256" key="8">
    <source>
        <dbReference type="RuleBase" id="RU003801"/>
    </source>
</evidence>
<keyword evidence="11" id="KW-1185">Reference proteome</keyword>
<dbReference type="GO" id="GO:0045202">
    <property type="term" value="C:synapse"/>
    <property type="evidence" value="ECO:0007669"/>
    <property type="project" value="GOC"/>
</dbReference>
<evidence type="ECO:0000256" key="1">
    <source>
        <dbReference type="ARBA" id="ARBA00005232"/>
    </source>
</evidence>
<keyword evidence="2 8" id="KW-0808">Transferase</keyword>
<dbReference type="GO" id="GO:0005737">
    <property type="term" value="C:cytoplasm"/>
    <property type="evidence" value="ECO:0007669"/>
    <property type="project" value="TreeGrafter"/>
</dbReference>
<dbReference type="InterPro" id="IPR000542">
    <property type="entry name" value="Carn_acyl_trans"/>
</dbReference>
<dbReference type="GO" id="GO:0007274">
    <property type="term" value="P:neuromuscular synaptic transmission"/>
    <property type="evidence" value="ECO:0007669"/>
    <property type="project" value="TreeGrafter"/>
</dbReference>
<proteinExistence type="inferred from homology"/>
<dbReference type="Gene3D" id="3.30.559.70">
    <property type="entry name" value="Choline/Carnitine o-acyltransferase, domain 2"/>
    <property type="match status" value="1"/>
</dbReference>
<reference evidence="10 11" key="1">
    <citation type="journal article" date="2018" name="Gigascience">
        <title>Genomes of trombidid mites reveal novel predicted allergens and laterally-transferred genes associated with secondary metabolism.</title>
        <authorList>
            <person name="Dong X."/>
            <person name="Chaisiri K."/>
            <person name="Xia D."/>
            <person name="Armstrong S.D."/>
            <person name="Fang Y."/>
            <person name="Donnelly M.J."/>
            <person name="Kadowaki T."/>
            <person name="McGarry J.W."/>
            <person name="Darby A.C."/>
            <person name="Makepeace B.L."/>
        </authorList>
    </citation>
    <scope>NUCLEOTIDE SEQUENCE [LARGE SCALE GENOMIC DNA]</scope>
    <source>
        <strain evidence="10">UoL-UT</strain>
    </source>
</reference>
<dbReference type="PANTHER" id="PTHR22589:SF14">
    <property type="entry name" value="CHOLINE O-ACETYLTRANSFERASE"/>
    <property type="match status" value="1"/>
</dbReference>
<evidence type="ECO:0000256" key="5">
    <source>
        <dbReference type="ARBA" id="ARBA00039091"/>
    </source>
</evidence>
<dbReference type="PROSITE" id="PS00440">
    <property type="entry name" value="ACYLTRANSF_C_2"/>
    <property type="match status" value="1"/>
</dbReference>
<dbReference type="InterPro" id="IPR039551">
    <property type="entry name" value="Cho/carn_acyl_trans"/>
</dbReference>
<organism evidence="10 11">
    <name type="scientific">Leptotrombidium deliense</name>
    <dbReference type="NCBI Taxonomy" id="299467"/>
    <lineage>
        <taxon>Eukaryota</taxon>
        <taxon>Metazoa</taxon>
        <taxon>Ecdysozoa</taxon>
        <taxon>Arthropoda</taxon>
        <taxon>Chelicerata</taxon>
        <taxon>Arachnida</taxon>
        <taxon>Acari</taxon>
        <taxon>Acariformes</taxon>
        <taxon>Trombidiformes</taxon>
        <taxon>Prostigmata</taxon>
        <taxon>Anystina</taxon>
        <taxon>Parasitengona</taxon>
        <taxon>Trombiculoidea</taxon>
        <taxon>Trombiculidae</taxon>
        <taxon>Leptotrombidium</taxon>
    </lineage>
</organism>
<dbReference type="Gene3D" id="3.30.559.10">
    <property type="entry name" value="Chloramphenicol acetyltransferase-like domain"/>
    <property type="match status" value="1"/>
</dbReference>
<feature type="active site" description="Proton acceptor" evidence="7">
    <location>
        <position position="216"/>
    </location>
</feature>
<name>A0A443SE50_9ACAR</name>
<dbReference type="InterPro" id="IPR042231">
    <property type="entry name" value="Cho/carn_acyl_trans_2"/>
</dbReference>
<keyword evidence="4 8" id="KW-0012">Acyltransferase</keyword>
<sequence>MSILTLRICIQSESLPQDYSAGHHGHGVPLCMQTYKHFFKACRIPGEDKDTLYINDAHTDYIVVACRNQFFLLRLKTEEMPDEEELVEQLRLIWYLSKEYETSSPSIGLMTTENRKQWASMRNNLIKKITNKQSLHYLETCLYVLCLDDSVSVKAATAKNQRRDSAVEMAKMEAAFMCSQLLHGGGSDYYTGNRYFDKFLQFVVGRDGICGIVCEHSASEGITVLRFMNEFLTFLNEKPIDCVVQRKDSLRGNLYTKNNNLLSSRSIVRLLWDLDETLLHCIQDATKRINKLTIAGQGPDNHLMALKELAKRSNLEIPLLFREKAYKEYLNFQLSTSQLPNDKGIIVGYGAVVPDGYGISYTPTEEQIMFCISSFYSSPETSSDFFASSLEGSLLQMRELCFKYQNNVQ</sequence>
<evidence type="ECO:0000256" key="4">
    <source>
        <dbReference type="ARBA" id="ARBA00023315"/>
    </source>
</evidence>
<protein>
    <recommendedName>
        <fullName evidence="6">Choline O-acetyltransferase</fullName>
        <ecNumber evidence="5">2.3.1.6</ecNumber>
    </recommendedName>
</protein>
<comment type="caution">
    <text evidence="10">The sequence shown here is derived from an EMBL/GenBank/DDBJ whole genome shotgun (WGS) entry which is preliminary data.</text>
</comment>
<dbReference type="InterPro" id="IPR023213">
    <property type="entry name" value="CAT-like_dom_sf"/>
</dbReference>
<dbReference type="SUPFAM" id="SSF52777">
    <property type="entry name" value="CoA-dependent acyltransferases"/>
    <property type="match status" value="2"/>
</dbReference>
<dbReference type="Pfam" id="PF00755">
    <property type="entry name" value="Carn_acyltransf"/>
    <property type="match status" value="1"/>
</dbReference>
<dbReference type="Proteomes" id="UP000288716">
    <property type="component" value="Unassembled WGS sequence"/>
</dbReference>
<evidence type="ECO:0000259" key="9">
    <source>
        <dbReference type="Pfam" id="PF00755"/>
    </source>
</evidence>
<keyword evidence="3" id="KW-0530">Neurotransmitter biosynthesis</keyword>
<dbReference type="PANTHER" id="PTHR22589">
    <property type="entry name" value="CARNITINE O-ACYLTRANSFERASE"/>
    <property type="match status" value="1"/>
</dbReference>
<dbReference type="EC" id="2.3.1.6" evidence="5"/>
<dbReference type="GO" id="GO:0004102">
    <property type="term" value="F:choline O-acetyltransferase activity"/>
    <property type="evidence" value="ECO:0007669"/>
    <property type="project" value="UniProtKB-EC"/>
</dbReference>
<evidence type="ECO:0000256" key="6">
    <source>
        <dbReference type="ARBA" id="ARBA00040495"/>
    </source>
</evidence>
<dbReference type="OrthoDB" id="240216at2759"/>
<dbReference type="STRING" id="299467.A0A443SE50"/>
<feature type="domain" description="Choline/carnitine acyltransferase" evidence="9">
    <location>
        <begin position="2"/>
        <end position="293"/>
    </location>
</feature>
<dbReference type="EMBL" id="NCKV01003385">
    <property type="protein sequence ID" value="RWS25782.1"/>
    <property type="molecule type" value="Genomic_DNA"/>
</dbReference>
<evidence type="ECO:0000313" key="11">
    <source>
        <dbReference type="Proteomes" id="UP000288716"/>
    </source>
</evidence>
<dbReference type="AlphaFoldDB" id="A0A443SE50"/>
<evidence type="ECO:0000256" key="7">
    <source>
        <dbReference type="PIRSR" id="PIRSR600542-1"/>
    </source>
</evidence>
<dbReference type="VEuPathDB" id="VectorBase:LDEU006258"/>
<comment type="similarity">
    <text evidence="1 8">Belongs to the carnitine/choline acetyltransferase family.</text>
</comment>
<accession>A0A443SE50</accession>
<dbReference type="GO" id="GO:0043005">
    <property type="term" value="C:neuron projection"/>
    <property type="evidence" value="ECO:0007669"/>
    <property type="project" value="TreeGrafter"/>
</dbReference>
<gene>
    <name evidence="10" type="ORF">B4U80_07673</name>
</gene>